<feature type="compositionally biased region" description="Low complexity" evidence="1">
    <location>
        <begin position="96"/>
        <end position="113"/>
    </location>
</feature>
<proteinExistence type="predicted"/>
<dbReference type="Proteomes" id="UP000499080">
    <property type="component" value="Unassembled WGS sequence"/>
</dbReference>
<gene>
    <name evidence="2" type="ORF">AVEN_47409_1</name>
</gene>
<keyword evidence="3" id="KW-1185">Reference proteome</keyword>
<evidence type="ECO:0000313" key="2">
    <source>
        <dbReference type="EMBL" id="GBN49019.1"/>
    </source>
</evidence>
<feature type="region of interest" description="Disordered" evidence="1">
    <location>
        <begin position="69"/>
        <end position="113"/>
    </location>
</feature>
<evidence type="ECO:0000313" key="3">
    <source>
        <dbReference type="Proteomes" id="UP000499080"/>
    </source>
</evidence>
<protein>
    <submittedName>
        <fullName evidence="2">Uncharacterized protein</fullName>
    </submittedName>
</protein>
<dbReference type="AlphaFoldDB" id="A0A4Y2PD85"/>
<accession>A0A4Y2PD85</accession>
<dbReference type="EMBL" id="BGPR01010985">
    <property type="protein sequence ID" value="GBN49019.1"/>
    <property type="molecule type" value="Genomic_DNA"/>
</dbReference>
<reference evidence="2 3" key="1">
    <citation type="journal article" date="2019" name="Sci. Rep.">
        <title>Orb-weaving spider Araneus ventricosus genome elucidates the spidroin gene catalogue.</title>
        <authorList>
            <person name="Kono N."/>
            <person name="Nakamura H."/>
            <person name="Ohtoshi R."/>
            <person name="Moran D.A.P."/>
            <person name="Shinohara A."/>
            <person name="Yoshida Y."/>
            <person name="Fujiwara M."/>
            <person name="Mori M."/>
            <person name="Tomita M."/>
            <person name="Arakawa K."/>
        </authorList>
    </citation>
    <scope>NUCLEOTIDE SEQUENCE [LARGE SCALE GENOMIC DNA]</scope>
</reference>
<name>A0A4Y2PD85_ARAVE</name>
<evidence type="ECO:0000256" key="1">
    <source>
        <dbReference type="SAM" id="MobiDB-lite"/>
    </source>
</evidence>
<comment type="caution">
    <text evidence="2">The sequence shown here is derived from an EMBL/GenBank/DDBJ whole genome shotgun (WGS) entry which is preliminary data.</text>
</comment>
<organism evidence="2 3">
    <name type="scientific">Araneus ventricosus</name>
    <name type="common">Orbweaver spider</name>
    <name type="synonym">Epeira ventricosa</name>
    <dbReference type="NCBI Taxonomy" id="182803"/>
    <lineage>
        <taxon>Eukaryota</taxon>
        <taxon>Metazoa</taxon>
        <taxon>Ecdysozoa</taxon>
        <taxon>Arthropoda</taxon>
        <taxon>Chelicerata</taxon>
        <taxon>Arachnida</taxon>
        <taxon>Araneae</taxon>
        <taxon>Araneomorphae</taxon>
        <taxon>Entelegynae</taxon>
        <taxon>Araneoidea</taxon>
        <taxon>Araneidae</taxon>
        <taxon>Araneus</taxon>
    </lineage>
</organism>
<sequence>MPVIECNRSYLHYGSWLEKSYFEKAMIHKKALIREQIVVAFACVVVLSGDTFIPDYPGGYRYALAATQPSPTSLRPSATPCPPPPRLHPEDTFAMRPHTSPTPTSIPSSGSRR</sequence>